<evidence type="ECO:0000313" key="4">
    <source>
        <dbReference type="Proteomes" id="UP000034952"/>
    </source>
</evidence>
<dbReference type="Proteomes" id="UP000034952">
    <property type="component" value="Unassembled WGS sequence"/>
</dbReference>
<feature type="region of interest" description="Disordered" evidence="2">
    <location>
        <begin position="46"/>
        <end position="118"/>
    </location>
</feature>
<evidence type="ECO:0000256" key="1">
    <source>
        <dbReference type="SAM" id="Coils"/>
    </source>
</evidence>
<accession>A0A0G0EHC8</accession>
<feature type="coiled-coil region" evidence="1">
    <location>
        <begin position="268"/>
        <end position="302"/>
    </location>
</feature>
<evidence type="ECO:0000313" key="3">
    <source>
        <dbReference type="EMBL" id="KKP66657.1"/>
    </source>
</evidence>
<feature type="compositionally biased region" description="Basic and acidic residues" evidence="2">
    <location>
        <begin position="141"/>
        <end position="153"/>
    </location>
</feature>
<name>A0A0G0EHC8_9BACT</name>
<reference evidence="3 4" key="1">
    <citation type="journal article" date="2015" name="Nature">
        <title>rRNA introns, odd ribosomes, and small enigmatic genomes across a large radiation of phyla.</title>
        <authorList>
            <person name="Brown C.T."/>
            <person name="Hug L.A."/>
            <person name="Thomas B.C."/>
            <person name="Sharon I."/>
            <person name="Castelle C.J."/>
            <person name="Singh A."/>
            <person name="Wilkins M.J."/>
            <person name="Williams K.H."/>
            <person name="Banfield J.F."/>
        </authorList>
    </citation>
    <scope>NUCLEOTIDE SEQUENCE [LARGE SCALE GENOMIC DNA]</scope>
</reference>
<dbReference type="EMBL" id="LBPY01000004">
    <property type="protein sequence ID" value="KKP66657.1"/>
    <property type="molecule type" value="Genomic_DNA"/>
</dbReference>
<feature type="compositionally biased region" description="Basic and acidic residues" evidence="2">
    <location>
        <begin position="76"/>
        <end position="101"/>
    </location>
</feature>
<dbReference type="AlphaFoldDB" id="A0A0G0EHC8"/>
<keyword evidence="1" id="KW-0175">Coiled coil</keyword>
<sequence>MDNTPNKPPQTAADKIQERELQHTQDLETIQKGTEAINAILARVKGTAPLKKEEGETIPAGKKDAKKQPSKRKGRTVKEVKEEINKTFDTKNTEEEIKVEGEVTAEEENEEELTAEEEKALENILATINKLEAKLAELEARKEREGKQNKEEGSDNSTKMNELETEELSAEEIETIKNKIQKITFQIESDKEDNKERQRRIDRQNESKTYIKEKIKSIKFYKPFVWAKDNLVYGYLSELDSFTKRISNWEPYLKKELNERLSEIPYIIERTKKQITERENKILELEEERRTFVEKFKKEKEEIQKDREEKPFIYYAMEKSDNQILLTRNRGEKTSLLDFRECANDNYRMNYTFMQRINNGEVFFEFNILGFIKVIKNAKAIETKDGIDTYSDNAIYKILGPGEEVIADDIHGYNEATRIYEEKSTEYEKKLKEQFEKDSKSKE</sequence>
<evidence type="ECO:0000256" key="2">
    <source>
        <dbReference type="SAM" id="MobiDB-lite"/>
    </source>
</evidence>
<proteinExistence type="predicted"/>
<comment type="caution">
    <text evidence="3">The sequence shown here is derived from an EMBL/GenBank/DDBJ whole genome shotgun (WGS) entry which is preliminary data.</text>
</comment>
<protein>
    <submittedName>
        <fullName evidence="3">Uncharacterized protein</fullName>
    </submittedName>
</protein>
<feature type="region of interest" description="Disordered" evidence="2">
    <location>
        <begin position="141"/>
        <end position="164"/>
    </location>
</feature>
<feature type="compositionally biased region" description="Basic and acidic residues" evidence="2">
    <location>
        <begin position="50"/>
        <end position="67"/>
    </location>
</feature>
<organism evidence="3 4">
    <name type="scientific">Candidatus Nomurabacteria bacterium GW2011_GWE1_35_16</name>
    <dbReference type="NCBI Taxonomy" id="1618761"/>
    <lineage>
        <taxon>Bacteria</taxon>
        <taxon>Candidatus Nomuraibacteriota</taxon>
    </lineage>
</organism>
<gene>
    <name evidence="3" type="ORF">UR64_C0004G0038</name>
</gene>
<feature type="compositionally biased region" description="Acidic residues" evidence="2">
    <location>
        <begin position="103"/>
        <end position="115"/>
    </location>
</feature>